<dbReference type="PANTHER" id="PTHR44337:SF20">
    <property type="entry name" value="CARCINOEMBRYONIC ANTIGEN-RELATED CELL ADHESION MOLECULE 5-RELATED"/>
    <property type="match status" value="1"/>
</dbReference>
<keyword evidence="5" id="KW-0472">Membrane</keyword>
<evidence type="ECO:0000256" key="2">
    <source>
        <dbReference type="ARBA" id="ARBA00023157"/>
    </source>
</evidence>
<comment type="caution">
    <text evidence="7">The sequence shown here is derived from an EMBL/GenBank/DDBJ whole genome shotgun (WGS) entry which is preliminary data.</text>
</comment>
<organism evidence="7 8">
    <name type="scientific">Potamilus streckersoni</name>
    <dbReference type="NCBI Taxonomy" id="2493646"/>
    <lineage>
        <taxon>Eukaryota</taxon>
        <taxon>Metazoa</taxon>
        <taxon>Spiralia</taxon>
        <taxon>Lophotrochozoa</taxon>
        <taxon>Mollusca</taxon>
        <taxon>Bivalvia</taxon>
        <taxon>Autobranchia</taxon>
        <taxon>Heteroconchia</taxon>
        <taxon>Palaeoheterodonta</taxon>
        <taxon>Unionida</taxon>
        <taxon>Unionoidea</taxon>
        <taxon>Unionidae</taxon>
        <taxon>Ambleminae</taxon>
        <taxon>Lampsilini</taxon>
        <taxon>Potamilus</taxon>
    </lineage>
</organism>
<dbReference type="InterPro" id="IPR036179">
    <property type="entry name" value="Ig-like_dom_sf"/>
</dbReference>
<dbReference type="InterPro" id="IPR052598">
    <property type="entry name" value="IgSF_CEA-related"/>
</dbReference>
<dbReference type="SMART" id="SM00409">
    <property type="entry name" value="IG"/>
    <property type="match status" value="1"/>
</dbReference>
<protein>
    <recommendedName>
        <fullName evidence="6">Ig-like domain-containing protein</fullName>
    </recommendedName>
</protein>
<dbReference type="Proteomes" id="UP001195483">
    <property type="component" value="Unassembled WGS sequence"/>
</dbReference>
<dbReference type="SUPFAM" id="SSF48726">
    <property type="entry name" value="Immunoglobulin"/>
    <property type="match status" value="1"/>
</dbReference>
<keyword evidence="5" id="KW-1133">Transmembrane helix</keyword>
<dbReference type="InterPro" id="IPR013783">
    <property type="entry name" value="Ig-like_fold"/>
</dbReference>
<keyword evidence="4" id="KW-0393">Immunoglobulin domain</keyword>
<dbReference type="PROSITE" id="PS50835">
    <property type="entry name" value="IG_LIKE"/>
    <property type="match status" value="2"/>
</dbReference>
<evidence type="ECO:0000256" key="1">
    <source>
        <dbReference type="ARBA" id="ARBA00022729"/>
    </source>
</evidence>
<evidence type="ECO:0000259" key="6">
    <source>
        <dbReference type="PROSITE" id="PS50835"/>
    </source>
</evidence>
<dbReference type="InterPro" id="IPR003599">
    <property type="entry name" value="Ig_sub"/>
</dbReference>
<dbReference type="EMBL" id="JAEAOA010002354">
    <property type="protein sequence ID" value="KAK3597915.1"/>
    <property type="molecule type" value="Genomic_DNA"/>
</dbReference>
<feature type="domain" description="Ig-like" evidence="6">
    <location>
        <begin position="68"/>
        <end position="137"/>
    </location>
</feature>
<evidence type="ECO:0000256" key="3">
    <source>
        <dbReference type="ARBA" id="ARBA00023180"/>
    </source>
</evidence>
<evidence type="ECO:0000256" key="5">
    <source>
        <dbReference type="SAM" id="Phobius"/>
    </source>
</evidence>
<evidence type="ECO:0000256" key="4">
    <source>
        <dbReference type="ARBA" id="ARBA00023319"/>
    </source>
</evidence>
<name>A0AAE0W2I5_9BIVA</name>
<evidence type="ECO:0000313" key="8">
    <source>
        <dbReference type="Proteomes" id="UP001195483"/>
    </source>
</evidence>
<gene>
    <name evidence="7" type="ORF">CHS0354_042254</name>
</gene>
<reference evidence="7" key="3">
    <citation type="submission" date="2023-05" db="EMBL/GenBank/DDBJ databases">
        <authorList>
            <person name="Smith C.H."/>
        </authorList>
    </citation>
    <scope>NUCLEOTIDE SEQUENCE</scope>
    <source>
        <strain evidence="7">CHS0354</strain>
        <tissue evidence="7">Mantle</tissue>
    </source>
</reference>
<dbReference type="Gene3D" id="2.60.40.10">
    <property type="entry name" value="Immunoglobulins"/>
    <property type="match status" value="1"/>
</dbReference>
<dbReference type="InterPro" id="IPR007110">
    <property type="entry name" value="Ig-like_dom"/>
</dbReference>
<evidence type="ECO:0000313" key="7">
    <source>
        <dbReference type="EMBL" id="KAK3597915.1"/>
    </source>
</evidence>
<reference evidence="7" key="2">
    <citation type="journal article" date="2021" name="Genome Biol. Evol.">
        <title>Developing a high-quality reference genome for a parasitic bivalve with doubly uniparental inheritance (Bivalvia: Unionida).</title>
        <authorList>
            <person name="Smith C.H."/>
        </authorList>
    </citation>
    <scope>NUCLEOTIDE SEQUENCE</scope>
    <source>
        <strain evidence="7">CHS0354</strain>
        <tissue evidence="7">Mantle</tissue>
    </source>
</reference>
<sequence length="495" mass="56448">MMENMKCQQVIIDTSMYCEVRNNSDKEWRLNVVLIKVTRAHSGKYMGNVKFGTRNETRIIDLKTIEKPQIRETQKPILLKPFSTKCTVDSEFDDLKYHWKLNGTNLNSTERINARSSYLRFTRLMMTDKFSLFSCTVCSEMNCCIESEHYASDPYYGPDNITLSLNESDIYLRVSESFNITCLAKCYPDCSFFWDGHIDADNAELIINRFDSRMDGVYECIATNPETNKTANSRPIFLHYVPGNNVSFLQICSDSSKFASSPGGNGGYQVELLGLGLLIVAVLLVVIGLRASATVWRKNASTELALRGPSPICQPNFDPNIPKSTREITRKQDRRLPTPGVQENKRRNVKRSNYPKVCRKSKSFSNIFDVTENVWNPARQSLSLQRLIHLSHTIERHMKTDKSASLEYKFEGAAGGIGQEELCAKSQSLKRFEHESFDFESKMDLYSTIDEASVSITNCDRSYEPQENLPQNSTKDETGKHIYDYETLPALIRDA</sequence>
<feature type="transmembrane region" description="Helical" evidence="5">
    <location>
        <begin position="272"/>
        <end position="289"/>
    </location>
</feature>
<dbReference type="PANTHER" id="PTHR44337">
    <property type="entry name" value="CARCINOEMBRYONIC ANTIGEN-RELATED CELL ADHESION MOLECULE 8"/>
    <property type="match status" value="1"/>
</dbReference>
<keyword evidence="2" id="KW-1015">Disulfide bond</keyword>
<keyword evidence="8" id="KW-1185">Reference proteome</keyword>
<dbReference type="AlphaFoldDB" id="A0AAE0W2I5"/>
<feature type="domain" description="Ig-like" evidence="6">
    <location>
        <begin position="158"/>
        <end position="237"/>
    </location>
</feature>
<keyword evidence="5" id="KW-0812">Transmembrane</keyword>
<keyword evidence="1" id="KW-0732">Signal</keyword>
<proteinExistence type="predicted"/>
<accession>A0AAE0W2I5</accession>
<reference evidence="7" key="1">
    <citation type="journal article" date="2021" name="Genome Biol. Evol.">
        <title>A High-Quality Reference Genome for a Parasitic Bivalve with Doubly Uniparental Inheritance (Bivalvia: Unionida).</title>
        <authorList>
            <person name="Smith C.H."/>
        </authorList>
    </citation>
    <scope>NUCLEOTIDE SEQUENCE</scope>
    <source>
        <strain evidence="7">CHS0354</strain>
    </source>
</reference>
<keyword evidence="3" id="KW-0325">Glycoprotein</keyword>